<evidence type="ECO:0000256" key="1">
    <source>
        <dbReference type="ARBA" id="ARBA00022723"/>
    </source>
</evidence>
<dbReference type="InterPro" id="IPR013083">
    <property type="entry name" value="Znf_RING/FYVE/PHD"/>
</dbReference>
<accession>A0AAV7F1L2</accession>
<protein>
    <recommendedName>
        <fullName evidence="6">RING-type domain-containing protein</fullName>
    </recommendedName>
</protein>
<dbReference type="AlphaFoldDB" id="A0AAV7F1L2"/>
<dbReference type="SMART" id="SM00184">
    <property type="entry name" value="RING"/>
    <property type="match status" value="1"/>
</dbReference>
<dbReference type="PROSITE" id="PS50089">
    <property type="entry name" value="ZF_RING_2"/>
    <property type="match status" value="1"/>
</dbReference>
<dbReference type="GO" id="GO:0061630">
    <property type="term" value="F:ubiquitin protein ligase activity"/>
    <property type="evidence" value="ECO:0007669"/>
    <property type="project" value="TreeGrafter"/>
</dbReference>
<dbReference type="Pfam" id="PF13639">
    <property type="entry name" value="zf-RING_2"/>
    <property type="match status" value="1"/>
</dbReference>
<dbReference type="CDD" id="cd16454">
    <property type="entry name" value="RING-H2_PA-TM-RING"/>
    <property type="match status" value="1"/>
</dbReference>
<keyword evidence="2 4" id="KW-0863">Zinc-finger</keyword>
<dbReference type="PANTHER" id="PTHR15710:SF217">
    <property type="entry name" value="E3 UBIQUITIN-PROTEIN LIGASE RDUF2"/>
    <property type="match status" value="1"/>
</dbReference>
<dbReference type="Gene3D" id="3.30.40.10">
    <property type="entry name" value="Zinc/RING finger domain, C3HC4 (zinc finger)"/>
    <property type="match status" value="1"/>
</dbReference>
<feature type="domain" description="RING-type" evidence="6">
    <location>
        <begin position="221"/>
        <end position="263"/>
    </location>
</feature>
<evidence type="ECO:0000256" key="3">
    <source>
        <dbReference type="ARBA" id="ARBA00022833"/>
    </source>
</evidence>
<keyword evidence="8" id="KW-1185">Reference proteome</keyword>
<dbReference type="InterPro" id="IPR001841">
    <property type="entry name" value="Znf_RING"/>
</dbReference>
<name>A0AAV7F1L2_ARIFI</name>
<evidence type="ECO:0000256" key="4">
    <source>
        <dbReference type="PROSITE-ProRule" id="PRU00175"/>
    </source>
</evidence>
<sequence>MKSLGSRLVSSSWEEKRGYTSCRTISIRAYGGDRSSQRGGGGGGPTMCFEYRRFLFTEFRKVNDYTTIPQHMDSKKLESVESPKSFSSDMELATRPEEFHSWFGSVLSRSGFLPETRDLIRAEMAGFGQAMGMEATRNGFSRLDFLVEAQDVVALNAYAGMEEDSEEYSEDDEEMEEEREEEMEEEMEEIMLSGMVPAAGSAIERLKSKTLISVEESEEKCAICLNKLFVADADATLMPCKHIFHQECIVEWLERSHMCPICRFKMPI</sequence>
<dbReference type="GO" id="GO:0005737">
    <property type="term" value="C:cytoplasm"/>
    <property type="evidence" value="ECO:0007669"/>
    <property type="project" value="TreeGrafter"/>
</dbReference>
<gene>
    <name evidence="7" type="ORF">H6P81_006980</name>
</gene>
<evidence type="ECO:0000256" key="2">
    <source>
        <dbReference type="ARBA" id="ARBA00022771"/>
    </source>
</evidence>
<dbReference type="Proteomes" id="UP000825729">
    <property type="component" value="Unassembled WGS sequence"/>
</dbReference>
<feature type="region of interest" description="Disordered" evidence="5">
    <location>
        <begin position="162"/>
        <end position="182"/>
    </location>
</feature>
<dbReference type="EMBL" id="JAINDJ010000003">
    <property type="protein sequence ID" value="KAG9454076.1"/>
    <property type="molecule type" value="Genomic_DNA"/>
</dbReference>
<comment type="caution">
    <text evidence="7">The sequence shown here is derived from an EMBL/GenBank/DDBJ whole genome shotgun (WGS) entry which is preliminary data.</text>
</comment>
<evidence type="ECO:0000259" key="6">
    <source>
        <dbReference type="PROSITE" id="PS50089"/>
    </source>
</evidence>
<proteinExistence type="predicted"/>
<dbReference type="PANTHER" id="PTHR15710">
    <property type="entry name" value="E3 UBIQUITIN-PROTEIN LIGASE PRAJA"/>
    <property type="match status" value="1"/>
</dbReference>
<evidence type="ECO:0000313" key="7">
    <source>
        <dbReference type="EMBL" id="KAG9454076.1"/>
    </source>
</evidence>
<dbReference type="SUPFAM" id="SSF57850">
    <property type="entry name" value="RING/U-box"/>
    <property type="match status" value="1"/>
</dbReference>
<keyword evidence="1" id="KW-0479">Metal-binding</keyword>
<evidence type="ECO:0000313" key="8">
    <source>
        <dbReference type="Proteomes" id="UP000825729"/>
    </source>
</evidence>
<keyword evidence="3" id="KW-0862">Zinc</keyword>
<reference evidence="7 8" key="1">
    <citation type="submission" date="2021-07" db="EMBL/GenBank/DDBJ databases">
        <title>The Aristolochia fimbriata genome: insights into angiosperm evolution, floral development and chemical biosynthesis.</title>
        <authorList>
            <person name="Jiao Y."/>
        </authorList>
    </citation>
    <scope>NUCLEOTIDE SEQUENCE [LARGE SCALE GENOMIC DNA]</scope>
    <source>
        <strain evidence="7">IBCAS-2021</strain>
        <tissue evidence="7">Leaf</tissue>
    </source>
</reference>
<evidence type="ECO:0000256" key="5">
    <source>
        <dbReference type="SAM" id="MobiDB-lite"/>
    </source>
</evidence>
<organism evidence="7 8">
    <name type="scientific">Aristolochia fimbriata</name>
    <name type="common">White veined hardy Dutchman's pipe vine</name>
    <dbReference type="NCBI Taxonomy" id="158543"/>
    <lineage>
        <taxon>Eukaryota</taxon>
        <taxon>Viridiplantae</taxon>
        <taxon>Streptophyta</taxon>
        <taxon>Embryophyta</taxon>
        <taxon>Tracheophyta</taxon>
        <taxon>Spermatophyta</taxon>
        <taxon>Magnoliopsida</taxon>
        <taxon>Magnoliidae</taxon>
        <taxon>Piperales</taxon>
        <taxon>Aristolochiaceae</taxon>
        <taxon>Aristolochia</taxon>
    </lineage>
</organism>
<dbReference type="GO" id="GO:0016567">
    <property type="term" value="P:protein ubiquitination"/>
    <property type="evidence" value="ECO:0007669"/>
    <property type="project" value="TreeGrafter"/>
</dbReference>
<dbReference type="GO" id="GO:0008270">
    <property type="term" value="F:zinc ion binding"/>
    <property type="evidence" value="ECO:0007669"/>
    <property type="project" value="UniProtKB-KW"/>
</dbReference>